<dbReference type="RefSeq" id="WP_090866207.1">
    <property type="nucleotide sequence ID" value="NZ_FOHE01000001.1"/>
</dbReference>
<dbReference type="EMBL" id="FOHE01000001">
    <property type="protein sequence ID" value="SES67534.1"/>
    <property type="molecule type" value="Genomic_DNA"/>
</dbReference>
<dbReference type="Pfam" id="PF12867">
    <property type="entry name" value="DinB_2"/>
    <property type="match status" value="1"/>
</dbReference>
<dbReference type="AlphaFoldDB" id="A0A1H9YEW9"/>
<dbReference type="Proteomes" id="UP000198618">
    <property type="component" value="Unassembled WGS sequence"/>
</dbReference>
<dbReference type="SUPFAM" id="SSF109854">
    <property type="entry name" value="DinB/YfiT-like putative metalloenzymes"/>
    <property type="match status" value="1"/>
</dbReference>
<dbReference type="InterPro" id="IPR034660">
    <property type="entry name" value="DinB/YfiT-like"/>
</dbReference>
<protein>
    <submittedName>
        <fullName evidence="2">DinB superfamily protein</fullName>
    </submittedName>
</protein>
<accession>A0A1H9YEW9</accession>
<sequence>MEVNERARNELWSEVSGISDELLNQNPVTNGWSMKQILEHLYLIETTFTKLIERQLESGKDVNVKNQPIELTVDRGYKVKAPEFAVPSDDYASLAALKEKLNTSHQALRSLFQRADPIQLQAKGIPHPAFGLLNLKQAFEFVGYHELRHIEQLKEVKEKLGLDKKNEYQE</sequence>
<evidence type="ECO:0000313" key="2">
    <source>
        <dbReference type="EMBL" id="SES67534.1"/>
    </source>
</evidence>
<dbReference type="InterPro" id="IPR024775">
    <property type="entry name" value="DinB-like"/>
</dbReference>
<reference evidence="2 3" key="1">
    <citation type="submission" date="2016-10" db="EMBL/GenBank/DDBJ databases">
        <authorList>
            <person name="de Groot N.N."/>
        </authorList>
    </citation>
    <scope>NUCLEOTIDE SEQUENCE [LARGE SCALE GENOMIC DNA]</scope>
    <source>
        <strain evidence="2 3">IBRC-M 10780</strain>
    </source>
</reference>
<organism evidence="2 3">
    <name type="scientific">Oceanobacillus limi</name>
    <dbReference type="NCBI Taxonomy" id="930131"/>
    <lineage>
        <taxon>Bacteria</taxon>
        <taxon>Bacillati</taxon>
        <taxon>Bacillota</taxon>
        <taxon>Bacilli</taxon>
        <taxon>Bacillales</taxon>
        <taxon>Bacillaceae</taxon>
        <taxon>Oceanobacillus</taxon>
    </lineage>
</organism>
<dbReference type="STRING" id="930131.SAMN05216389_101362"/>
<evidence type="ECO:0000259" key="1">
    <source>
        <dbReference type="Pfam" id="PF12867"/>
    </source>
</evidence>
<dbReference type="OrthoDB" id="5464839at2"/>
<proteinExistence type="predicted"/>
<dbReference type="Gene3D" id="1.20.120.450">
    <property type="entry name" value="dinb family like domain"/>
    <property type="match status" value="1"/>
</dbReference>
<keyword evidence="3" id="KW-1185">Reference proteome</keyword>
<name>A0A1H9YEW9_9BACI</name>
<feature type="domain" description="DinB-like" evidence="1">
    <location>
        <begin position="5"/>
        <end position="153"/>
    </location>
</feature>
<evidence type="ECO:0000313" key="3">
    <source>
        <dbReference type="Proteomes" id="UP000198618"/>
    </source>
</evidence>
<gene>
    <name evidence="2" type="ORF">SAMN05216389_101362</name>
</gene>